<accession>A9B9Z6</accession>
<dbReference type="KEGG" id="pmj:P9211_07271"/>
<dbReference type="HOGENOM" id="CLU_177100_2_0_3"/>
<proteinExistence type="predicted"/>
<dbReference type="eggNOG" id="ENOG50347IS">
    <property type="taxonomic scope" value="Bacteria"/>
</dbReference>
<protein>
    <submittedName>
        <fullName evidence="1">Uncharacterized protein</fullName>
    </submittedName>
</protein>
<keyword evidence="2" id="KW-1185">Reference proteome</keyword>
<organism evidence="1 2">
    <name type="scientific">Prochlorococcus marinus (strain MIT 9211)</name>
    <dbReference type="NCBI Taxonomy" id="93059"/>
    <lineage>
        <taxon>Bacteria</taxon>
        <taxon>Bacillati</taxon>
        <taxon>Cyanobacteriota</taxon>
        <taxon>Cyanophyceae</taxon>
        <taxon>Synechococcales</taxon>
        <taxon>Prochlorococcaceae</taxon>
        <taxon>Prochlorococcus</taxon>
    </lineage>
</organism>
<evidence type="ECO:0000313" key="2">
    <source>
        <dbReference type="Proteomes" id="UP000000788"/>
    </source>
</evidence>
<dbReference type="EMBL" id="CP000878">
    <property type="protein sequence ID" value="ABX08658.1"/>
    <property type="molecule type" value="Genomic_DNA"/>
</dbReference>
<evidence type="ECO:0000313" key="1">
    <source>
        <dbReference type="EMBL" id="ABX08658.1"/>
    </source>
</evidence>
<name>A9B9Z6_PROM4</name>
<dbReference type="OrthoDB" id="559833at2"/>
<dbReference type="AlphaFoldDB" id="A9B9Z6"/>
<dbReference type="RefSeq" id="WP_012195280.1">
    <property type="nucleotide sequence ID" value="NC_009976.1"/>
</dbReference>
<sequence length="90" mass="11007">MNGLDLNKNPLRRRGIERQKLKRRLRQWQQARSWARLIREAEHLWKVDSRELKRLGALELTQLLQEVPQSYRRRVNLWLIKYSVATRFGN</sequence>
<dbReference type="Proteomes" id="UP000000788">
    <property type="component" value="Chromosome"/>
</dbReference>
<gene>
    <name evidence="1" type="ordered locus">P9211_07271</name>
</gene>
<reference evidence="1 2" key="1">
    <citation type="journal article" date="2007" name="PLoS Genet.">
        <title>Patterns and implications of gene gain and loss in the evolution of Prochlorococcus.</title>
        <authorList>
            <person name="Kettler G.C."/>
            <person name="Martiny A.C."/>
            <person name="Huang K."/>
            <person name="Zucker J."/>
            <person name="Coleman M.L."/>
            <person name="Rodrigue S."/>
            <person name="Chen F."/>
            <person name="Lapidus A."/>
            <person name="Ferriera S."/>
            <person name="Johnson J."/>
            <person name="Steglich C."/>
            <person name="Church G.M."/>
            <person name="Richardson P."/>
            <person name="Chisholm S.W."/>
        </authorList>
    </citation>
    <scope>NUCLEOTIDE SEQUENCE [LARGE SCALE GENOMIC DNA]</scope>
    <source>
        <strain evidence="2">MIT 9211</strain>
    </source>
</reference>